<dbReference type="InterPro" id="IPR000073">
    <property type="entry name" value="AB_hydrolase_1"/>
</dbReference>
<gene>
    <name evidence="2" type="ORF">C7440_3426</name>
</gene>
<accession>A0A2U1CI58</accession>
<dbReference type="PANTHER" id="PTHR43194">
    <property type="entry name" value="HYDROLASE ALPHA/BETA FOLD FAMILY"/>
    <property type="match status" value="1"/>
</dbReference>
<evidence type="ECO:0000313" key="2">
    <source>
        <dbReference type="EMBL" id="PVY60634.1"/>
    </source>
</evidence>
<dbReference type="EMBL" id="QEKO01000007">
    <property type="protein sequence ID" value="PVY60634.1"/>
    <property type="molecule type" value="Genomic_DNA"/>
</dbReference>
<dbReference type="PRINTS" id="PR00111">
    <property type="entry name" value="ABHYDROLASE"/>
</dbReference>
<dbReference type="Pfam" id="PF12697">
    <property type="entry name" value="Abhydrolase_6"/>
    <property type="match status" value="1"/>
</dbReference>
<name>A0A2U1CI58_9BURK</name>
<evidence type="ECO:0000259" key="1">
    <source>
        <dbReference type="Pfam" id="PF12697"/>
    </source>
</evidence>
<dbReference type="RefSeq" id="WP_116519356.1">
    <property type="nucleotide sequence ID" value="NZ_JACCEX010000007.1"/>
</dbReference>
<evidence type="ECO:0000313" key="3">
    <source>
        <dbReference type="Proteomes" id="UP000246145"/>
    </source>
</evidence>
<keyword evidence="3" id="KW-1185">Reference proteome</keyword>
<organism evidence="2 3">
    <name type="scientific">Pusillimonas noertemannii</name>
    <dbReference type="NCBI Taxonomy" id="305977"/>
    <lineage>
        <taxon>Bacteria</taxon>
        <taxon>Pseudomonadati</taxon>
        <taxon>Pseudomonadota</taxon>
        <taxon>Betaproteobacteria</taxon>
        <taxon>Burkholderiales</taxon>
        <taxon>Alcaligenaceae</taxon>
        <taxon>Pusillimonas</taxon>
    </lineage>
</organism>
<reference evidence="2 3" key="1">
    <citation type="submission" date="2018-04" db="EMBL/GenBank/DDBJ databases">
        <title>Genomic Encyclopedia of Type Strains, Phase IV (KMG-IV): sequencing the most valuable type-strain genomes for metagenomic binning, comparative biology and taxonomic classification.</title>
        <authorList>
            <person name="Goeker M."/>
        </authorList>
    </citation>
    <scope>NUCLEOTIDE SEQUENCE [LARGE SCALE GENOMIC DNA]</scope>
    <source>
        <strain evidence="2 3">DSM 10065</strain>
    </source>
</reference>
<dbReference type="SUPFAM" id="SSF53474">
    <property type="entry name" value="alpha/beta-Hydrolases"/>
    <property type="match status" value="1"/>
</dbReference>
<proteinExistence type="predicted"/>
<dbReference type="AlphaFoldDB" id="A0A2U1CI58"/>
<sequence length="240" mass="26700">MTTEQIVFLPGLMCDAAVWKHQQSGLAPRAESFVAEYHDIDSLPAMAAKVLRDAPYDTFSLAGHSMGGRVAVEIVRQAPQRVRRLALLDTGYAPLDGGEAGRQEEAKRMSLLQFAREHGMREMGKTLWAPGMVHPSQLDTPLFEEILDMIERRTPQQFEAQIRALLARPDAEPVLRSLACPTYVICGRQDAWSTYALHETISSLIPAPYATLVAIEESGHMSTMERPDEVTAVLADWLDR</sequence>
<dbReference type="OrthoDB" id="2086224at2"/>
<dbReference type="InterPro" id="IPR050228">
    <property type="entry name" value="Carboxylesterase_BioH"/>
</dbReference>
<dbReference type="PANTHER" id="PTHR43194:SF2">
    <property type="entry name" value="PEROXISOMAL MEMBRANE PROTEIN LPX1"/>
    <property type="match status" value="1"/>
</dbReference>
<comment type="caution">
    <text evidence="2">The sequence shown here is derived from an EMBL/GenBank/DDBJ whole genome shotgun (WGS) entry which is preliminary data.</text>
</comment>
<dbReference type="InterPro" id="IPR029058">
    <property type="entry name" value="AB_hydrolase_fold"/>
</dbReference>
<dbReference type="Proteomes" id="UP000246145">
    <property type="component" value="Unassembled WGS sequence"/>
</dbReference>
<dbReference type="Gene3D" id="3.40.50.1820">
    <property type="entry name" value="alpha/beta hydrolase"/>
    <property type="match status" value="1"/>
</dbReference>
<feature type="domain" description="AB hydrolase-1" evidence="1">
    <location>
        <begin position="6"/>
        <end position="232"/>
    </location>
</feature>
<protein>
    <submittedName>
        <fullName evidence="2">Pimeloyl-ACP methyl ester carboxylesterase</fullName>
    </submittedName>
</protein>
<dbReference type="STRING" id="1231391.GCA_000308195_00698"/>